<dbReference type="Pfam" id="PF00462">
    <property type="entry name" value="Glutaredoxin"/>
    <property type="match status" value="1"/>
</dbReference>
<dbReference type="KEGG" id="tho:SP60_01705"/>
<dbReference type="PATRIC" id="fig|1705394.5.peg.342"/>
<dbReference type="EMBL" id="CP010552">
    <property type="protein sequence ID" value="ALE52065.1"/>
    <property type="molecule type" value="Genomic_DNA"/>
</dbReference>
<dbReference type="SUPFAM" id="SSF52833">
    <property type="entry name" value="Thioredoxin-like"/>
    <property type="match status" value="1"/>
</dbReference>
<dbReference type="RefSeq" id="WP_053950997.1">
    <property type="nucleotide sequence ID" value="NZ_CP010552.1"/>
</dbReference>
<proteinExistence type="predicted"/>
<organism evidence="2 3">
    <name type="scientific">Candidatus Thioglobus autotrophicus</name>
    <dbReference type="NCBI Taxonomy" id="1705394"/>
    <lineage>
        <taxon>Bacteria</taxon>
        <taxon>Pseudomonadati</taxon>
        <taxon>Pseudomonadota</taxon>
        <taxon>Gammaproteobacteria</taxon>
        <taxon>Candidatus Pseudothioglobaceae</taxon>
        <taxon>Candidatus Thioglobus</taxon>
    </lineage>
</organism>
<reference evidence="2 3" key="1">
    <citation type="journal article" date="2015" name="Genome Announc.">
        <title>Genome Sequence of 'Candidatus Thioglobus autotrophica' Strain EF1, a Chemoautotroph from the SUP05 Clade of Marine Gammaproteobacteria.</title>
        <authorList>
            <person name="Shah V."/>
            <person name="Morris R.M."/>
        </authorList>
    </citation>
    <scope>NUCLEOTIDE SEQUENCE [LARGE SCALE GENOMIC DNA]</scope>
    <source>
        <strain evidence="2 3">EF1</strain>
    </source>
</reference>
<dbReference type="PROSITE" id="PS51354">
    <property type="entry name" value="GLUTAREDOXIN_2"/>
    <property type="match status" value="1"/>
</dbReference>
<keyword evidence="3" id="KW-1185">Reference proteome</keyword>
<evidence type="ECO:0000259" key="1">
    <source>
        <dbReference type="PROSITE" id="PS50404"/>
    </source>
</evidence>
<evidence type="ECO:0000313" key="3">
    <source>
        <dbReference type="Proteomes" id="UP000058020"/>
    </source>
</evidence>
<dbReference type="PROSITE" id="PS50404">
    <property type="entry name" value="GST_NTER"/>
    <property type="match status" value="1"/>
</dbReference>
<dbReference type="AlphaFoldDB" id="A0A0M3TU00"/>
<feature type="domain" description="GST N-terminal" evidence="1">
    <location>
        <begin position="43"/>
        <end position="124"/>
    </location>
</feature>
<sequence length="124" mass="13940">MKLLLKAFRNGFGALIALVSRLIPVKKVKRDAQAQALADAKAAKIELYQFFACPFCIMSRRVIRGLNINIVTRDAQTRGGQYREELLKEAGKVQVPCLKITDNGSVTWMYESADIKAYLEKEFG</sequence>
<dbReference type="STRING" id="1705394.SP60_01705"/>
<accession>A0A0M3TU00</accession>
<gene>
    <name evidence="2" type="ORF">SP60_01705</name>
</gene>
<name>A0A0M3TU00_9GAMM</name>
<evidence type="ECO:0000313" key="2">
    <source>
        <dbReference type="EMBL" id="ALE52065.1"/>
    </source>
</evidence>
<dbReference type="InterPro" id="IPR036249">
    <property type="entry name" value="Thioredoxin-like_sf"/>
</dbReference>
<dbReference type="OrthoDB" id="9793736at2"/>
<dbReference type="InterPro" id="IPR002109">
    <property type="entry name" value="Glutaredoxin"/>
</dbReference>
<protein>
    <submittedName>
        <fullName evidence="2">Glutaredoxin</fullName>
    </submittedName>
</protein>
<dbReference type="InterPro" id="IPR004045">
    <property type="entry name" value="Glutathione_S-Trfase_N"/>
</dbReference>
<dbReference type="Proteomes" id="UP000058020">
    <property type="component" value="Chromosome"/>
</dbReference>
<dbReference type="Gene3D" id="3.40.30.10">
    <property type="entry name" value="Glutaredoxin"/>
    <property type="match status" value="1"/>
</dbReference>